<evidence type="ECO:0000313" key="1">
    <source>
        <dbReference type="EMBL" id="MBB5348562.1"/>
    </source>
</evidence>
<accession>A0A840US00</accession>
<organism evidence="1 2">
    <name type="scientific">Desulfoprunum benzoelyticum</name>
    <dbReference type="NCBI Taxonomy" id="1506996"/>
    <lineage>
        <taxon>Bacteria</taxon>
        <taxon>Pseudomonadati</taxon>
        <taxon>Thermodesulfobacteriota</taxon>
        <taxon>Desulfobulbia</taxon>
        <taxon>Desulfobulbales</taxon>
        <taxon>Desulfobulbaceae</taxon>
        <taxon>Desulfoprunum</taxon>
    </lineage>
</organism>
<reference evidence="1 2" key="1">
    <citation type="submission" date="2020-08" db="EMBL/GenBank/DDBJ databases">
        <title>Genomic Encyclopedia of Type Strains, Phase IV (KMG-IV): sequencing the most valuable type-strain genomes for metagenomic binning, comparative biology and taxonomic classification.</title>
        <authorList>
            <person name="Goeker M."/>
        </authorList>
    </citation>
    <scope>NUCLEOTIDE SEQUENCE [LARGE SCALE GENOMIC DNA]</scope>
    <source>
        <strain evidence="1 2">DSM 28570</strain>
    </source>
</reference>
<keyword evidence="2" id="KW-1185">Reference proteome</keyword>
<dbReference type="AlphaFoldDB" id="A0A840US00"/>
<name>A0A840US00_9BACT</name>
<gene>
    <name evidence="1" type="ORF">HNQ81_002298</name>
</gene>
<evidence type="ECO:0000313" key="2">
    <source>
        <dbReference type="Proteomes" id="UP000539642"/>
    </source>
</evidence>
<proteinExistence type="predicted"/>
<comment type="caution">
    <text evidence="1">The sequence shown here is derived from an EMBL/GenBank/DDBJ whole genome shotgun (WGS) entry which is preliminary data.</text>
</comment>
<dbReference type="Proteomes" id="UP000539642">
    <property type="component" value="Unassembled WGS sequence"/>
</dbReference>
<protein>
    <submittedName>
        <fullName evidence="1">Uncharacterized protein</fullName>
    </submittedName>
</protein>
<dbReference type="EMBL" id="JACHEO010000013">
    <property type="protein sequence ID" value="MBB5348562.1"/>
    <property type="molecule type" value="Genomic_DNA"/>
</dbReference>
<sequence>MVCLIFRSVGTPMASVETGLDPSGSLICRPQTPGLTPATVNKALGHLEQLGIVKESTAWKRNRLFSYAGYIEIMSRGTELPGR</sequence>